<dbReference type="PANTHER" id="PTHR40453">
    <property type="entry name" value="PROTEIN YOEF"/>
    <property type="match status" value="1"/>
</dbReference>
<dbReference type="PIRSF" id="PIRSF036409">
    <property type="entry name" value="EutP_PduV"/>
    <property type="match status" value="1"/>
</dbReference>
<reference evidence="2 3" key="1">
    <citation type="submission" date="2009-10" db="EMBL/GenBank/DDBJ databases">
        <authorList>
            <person name="Shrivastava S."/>
            <person name="Brinkac L.B."/>
            <person name="Brown J.L."/>
            <person name="Bruce D.B."/>
            <person name="Detter C."/>
            <person name="Green L.D."/>
            <person name="Munk C.A."/>
            <person name="Rogers Y.C."/>
            <person name="Tapia R."/>
            <person name="Saunders E.S."/>
            <person name="Sims D.R."/>
            <person name="Smith L.A."/>
            <person name="Smith T.J."/>
            <person name="Sutton G."/>
            <person name="Brettin T."/>
        </authorList>
    </citation>
    <scope>NUCLEOTIDE SEQUENCE [LARGE SCALE GENOMIC DNA]</scope>
    <source>
        <strain evidence="3">D str. 1873</strain>
    </source>
</reference>
<dbReference type="Gene3D" id="3.40.50.300">
    <property type="entry name" value="P-loop containing nucleotide triphosphate hydrolases"/>
    <property type="match status" value="1"/>
</dbReference>
<dbReference type="Proteomes" id="UP000006160">
    <property type="component" value="Unassembled WGS sequence"/>
</dbReference>
<accession>A0A9P2G6A3</accession>
<dbReference type="GO" id="GO:0005524">
    <property type="term" value="F:ATP binding"/>
    <property type="evidence" value="ECO:0007669"/>
    <property type="project" value="UniProtKB-UniRule"/>
</dbReference>
<organism evidence="2 3">
    <name type="scientific">Clostridium botulinum D str. 1873</name>
    <dbReference type="NCBI Taxonomy" id="592027"/>
    <lineage>
        <taxon>Bacteria</taxon>
        <taxon>Bacillati</taxon>
        <taxon>Bacillota</taxon>
        <taxon>Clostridia</taxon>
        <taxon>Eubacteriales</taxon>
        <taxon>Clostridiaceae</taxon>
        <taxon>Clostridium</taxon>
    </lineage>
</organism>
<dbReference type="SUPFAM" id="SSF52540">
    <property type="entry name" value="P-loop containing nucleoside triphosphate hydrolases"/>
    <property type="match status" value="1"/>
</dbReference>
<proteinExistence type="inferred from homology"/>
<dbReference type="Pfam" id="PF10662">
    <property type="entry name" value="PduV-EutP"/>
    <property type="match status" value="1"/>
</dbReference>
<dbReference type="CDD" id="cd00882">
    <property type="entry name" value="Ras_like_GTPase"/>
    <property type="match status" value="1"/>
</dbReference>
<protein>
    <submittedName>
        <fullName evidence="2">GTP-binding protein, EutP/PduV family</fullName>
    </submittedName>
</protein>
<dbReference type="AlphaFoldDB" id="A0A9P2G6A3"/>
<sequence>MRKKRIMVIGPSRCGKTTIVNSLNNYNGPLRKTPDLIYGKNTIDVPGAYIENSWMYKHVIAISQDASHVLILVDQSNCNEVYSYGFANSFICPVIGVITKCDLMPENENKCLRQLKNIGVKEPYFHISFPMGLGIDDLKRYLFKKGKE</sequence>
<comment type="similarity">
    <text evidence="1">Belongs to the EutP/PduV family.</text>
</comment>
<evidence type="ECO:0000313" key="2">
    <source>
        <dbReference type="EMBL" id="EES90811.1"/>
    </source>
</evidence>
<keyword evidence="1" id="KW-0547">Nucleotide-binding</keyword>
<dbReference type="GO" id="GO:0006576">
    <property type="term" value="P:biogenic amine metabolic process"/>
    <property type="evidence" value="ECO:0007669"/>
    <property type="project" value="InterPro"/>
</dbReference>
<dbReference type="PANTHER" id="PTHR40453:SF1">
    <property type="entry name" value="PROTEIN YOEF"/>
    <property type="match status" value="1"/>
</dbReference>
<name>A0A9P2G6A3_CLOBO</name>
<evidence type="ECO:0000256" key="1">
    <source>
        <dbReference type="PIRNR" id="PIRNR036409"/>
    </source>
</evidence>
<evidence type="ECO:0000313" key="3">
    <source>
        <dbReference type="Proteomes" id="UP000006160"/>
    </source>
</evidence>
<dbReference type="RefSeq" id="WP_003375323.1">
    <property type="nucleotide sequence ID" value="NZ_ACSJ01000007.1"/>
</dbReference>
<comment type="caution">
    <text evidence="2">The sequence shown here is derived from an EMBL/GenBank/DDBJ whole genome shotgun (WGS) entry which is preliminary data.</text>
</comment>
<dbReference type="InterPro" id="IPR027417">
    <property type="entry name" value="P-loop_NTPase"/>
</dbReference>
<dbReference type="InterPro" id="IPR012381">
    <property type="entry name" value="EutP_PduV"/>
</dbReference>
<dbReference type="GeneID" id="66319449"/>
<gene>
    <name evidence="2" type="ORF">CLG_B0726</name>
</gene>
<dbReference type="EMBL" id="ACSJ01000007">
    <property type="protein sequence ID" value="EES90811.1"/>
    <property type="molecule type" value="Genomic_DNA"/>
</dbReference>